<protein>
    <submittedName>
        <fullName evidence="2">Uncharacterized protein</fullName>
    </submittedName>
</protein>
<proteinExistence type="predicted"/>
<keyword evidence="1" id="KW-0472">Membrane</keyword>
<dbReference type="AlphaFoldDB" id="A0A6J4SQ11"/>
<keyword evidence="1" id="KW-0812">Transmembrane</keyword>
<gene>
    <name evidence="2" type="ORF">AVDCRST_MAG44-723</name>
</gene>
<organism evidence="2">
    <name type="scientific">uncultured Sphingomonas sp</name>
    <dbReference type="NCBI Taxonomy" id="158754"/>
    <lineage>
        <taxon>Bacteria</taxon>
        <taxon>Pseudomonadati</taxon>
        <taxon>Pseudomonadota</taxon>
        <taxon>Alphaproteobacteria</taxon>
        <taxon>Sphingomonadales</taxon>
        <taxon>Sphingomonadaceae</taxon>
        <taxon>Sphingomonas</taxon>
        <taxon>environmental samples</taxon>
    </lineage>
</organism>
<reference evidence="2" key="1">
    <citation type="submission" date="2020-02" db="EMBL/GenBank/DDBJ databases">
        <authorList>
            <person name="Meier V. D."/>
        </authorList>
    </citation>
    <scope>NUCLEOTIDE SEQUENCE</scope>
    <source>
        <strain evidence="2">AVDCRST_MAG44</strain>
    </source>
</reference>
<evidence type="ECO:0000256" key="1">
    <source>
        <dbReference type="SAM" id="Phobius"/>
    </source>
</evidence>
<feature type="transmembrane region" description="Helical" evidence="1">
    <location>
        <begin position="74"/>
        <end position="93"/>
    </location>
</feature>
<dbReference type="EMBL" id="CADCVY010000054">
    <property type="protein sequence ID" value="CAA9500350.1"/>
    <property type="molecule type" value="Genomic_DNA"/>
</dbReference>
<evidence type="ECO:0000313" key="2">
    <source>
        <dbReference type="EMBL" id="CAA9500350.1"/>
    </source>
</evidence>
<sequence>MFMGGLLLFAAVIAWGTAVGISPHGTSTAQGTEHVRSTVVTMLRNSAIITLALAALSAWLLFPARRPRKPLRDWAILAVLAALVLSCLYQLIWLRTAL</sequence>
<name>A0A6J4SQ11_9SPHN</name>
<keyword evidence="1" id="KW-1133">Transmembrane helix</keyword>
<accession>A0A6J4SQ11</accession>
<feature type="transmembrane region" description="Helical" evidence="1">
    <location>
        <begin position="44"/>
        <end position="62"/>
    </location>
</feature>